<comment type="caution">
    <text evidence="1">The sequence shown here is derived from an EMBL/GenBank/DDBJ whole genome shotgun (WGS) entry which is preliminary data.</text>
</comment>
<accession>A0AA37JX85</accession>
<reference evidence="1" key="1">
    <citation type="submission" date="2022-01" db="EMBL/GenBank/DDBJ databases">
        <title>Novel bile acid biosynthetic pathways are enriched in the microbiome of centenarians.</title>
        <authorList>
            <person name="Sato Y."/>
            <person name="Atarashi K."/>
            <person name="Plichta R.D."/>
            <person name="Arai Y."/>
            <person name="Sasajima S."/>
            <person name="Kearney M.S."/>
            <person name="Suda W."/>
            <person name="Takeshita K."/>
            <person name="Sasaki T."/>
            <person name="Okamoto S."/>
            <person name="Skelly N.A."/>
            <person name="Okamura Y."/>
            <person name="Vlamakis H."/>
            <person name="Li Y."/>
            <person name="Tanoue T."/>
            <person name="Takei H."/>
            <person name="Nittono H."/>
            <person name="Narushima S."/>
            <person name="Irie J."/>
            <person name="Itoh H."/>
            <person name="Moriya K."/>
            <person name="Sugiura Y."/>
            <person name="Suematsu M."/>
            <person name="Moritoki N."/>
            <person name="Shibata S."/>
            <person name="Littman R.D."/>
            <person name="Fischbach A.M."/>
            <person name="Uwamino Y."/>
            <person name="Inoue T."/>
            <person name="Honda A."/>
            <person name="Hattori M."/>
            <person name="Murai T."/>
            <person name="Xavier J.R."/>
            <person name="Hirose N."/>
            <person name="Honda K."/>
        </authorList>
    </citation>
    <scope>NUCLEOTIDE SEQUENCE</scope>
    <source>
        <strain evidence="1">CE91-St12</strain>
    </source>
</reference>
<gene>
    <name evidence="1" type="ORF">CE91St12_38860</name>
</gene>
<sequence length="191" mass="22788">MRQKELASLSLEELWQLFPIVLTPHQSTWVNWYKKEEELLQKELSYINRISHIGSTAIKDIWAKPTIDILVEIHKEKKLADFKNAIERCDYICMAESCNRIDFNKGYTLQGFAERTFHLHLRHIGDNDELYFRDYLLENASVAKKYEQLKLNLWKQYEHDRDAYTSHKSDFIKHYTEKGKSSFAGKYNVHI</sequence>
<dbReference type="RefSeq" id="WP_244074945.1">
    <property type="nucleotide sequence ID" value="NZ_BQNL01000001.1"/>
</dbReference>
<dbReference type="InterPro" id="IPR007344">
    <property type="entry name" value="GrpB/CoaE"/>
</dbReference>
<dbReference type="InterPro" id="IPR043519">
    <property type="entry name" value="NT_sf"/>
</dbReference>
<dbReference type="Proteomes" id="UP001055048">
    <property type="component" value="Unassembled WGS sequence"/>
</dbReference>
<organism evidence="1 2">
    <name type="scientific">Bacteroides uniformis</name>
    <dbReference type="NCBI Taxonomy" id="820"/>
    <lineage>
        <taxon>Bacteria</taxon>
        <taxon>Pseudomonadati</taxon>
        <taxon>Bacteroidota</taxon>
        <taxon>Bacteroidia</taxon>
        <taxon>Bacteroidales</taxon>
        <taxon>Bacteroidaceae</taxon>
        <taxon>Bacteroides</taxon>
    </lineage>
</organism>
<dbReference type="PANTHER" id="PTHR34822">
    <property type="entry name" value="GRPB DOMAIN PROTEIN (AFU_ORTHOLOGUE AFUA_1G01530)"/>
    <property type="match status" value="1"/>
</dbReference>
<proteinExistence type="predicted"/>
<dbReference type="SUPFAM" id="SSF81301">
    <property type="entry name" value="Nucleotidyltransferase"/>
    <property type="match status" value="1"/>
</dbReference>
<dbReference type="EMBL" id="BQNL01000001">
    <property type="protein sequence ID" value="GKH15676.1"/>
    <property type="molecule type" value="Genomic_DNA"/>
</dbReference>
<dbReference type="Gene3D" id="3.30.460.10">
    <property type="entry name" value="Beta Polymerase, domain 2"/>
    <property type="match status" value="1"/>
</dbReference>
<name>A0AA37JX85_BACUN</name>
<evidence type="ECO:0000313" key="1">
    <source>
        <dbReference type="EMBL" id="GKH15676.1"/>
    </source>
</evidence>
<dbReference type="Pfam" id="PF04229">
    <property type="entry name" value="GrpB"/>
    <property type="match status" value="1"/>
</dbReference>
<evidence type="ECO:0000313" key="2">
    <source>
        <dbReference type="Proteomes" id="UP001055048"/>
    </source>
</evidence>
<protein>
    <recommendedName>
        <fullName evidence="3">GrpB family protein</fullName>
    </recommendedName>
</protein>
<evidence type="ECO:0008006" key="3">
    <source>
        <dbReference type="Google" id="ProtNLM"/>
    </source>
</evidence>
<dbReference type="AlphaFoldDB" id="A0AA37JX85"/>
<dbReference type="PANTHER" id="PTHR34822:SF1">
    <property type="entry name" value="GRPB FAMILY PROTEIN"/>
    <property type="match status" value="1"/>
</dbReference>